<dbReference type="SUPFAM" id="SSF161084">
    <property type="entry name" value="MAPEG domain-like"/>
    <property type="match status" value="1"/>
</dbReference>
<dbReference type="Proteomes" id="UP000039046">
    <property type="component" value="Unassembled WGS sequence"/>
</dbReference>
<evidence type="ECO:0000256" key="3">
    <source>
        <dbReference type="ARBA" id="ARBA00022989"/>
    </source>
</evidence>
<name>A0A0A1TEX4_9HYPO</name>
<gene>
    <name evidence="6" type="ORF">VHEMI03950</name>
</gene>
<dbReference type="InterPro" id="IPR001129">
    <property type="entry name" value="Membr-assoc_MAPEG"/>
</dbReference>
<dbReference type="PANTHER" id="PTHR35371:SF1">
    <property type="entry name" value="BLR7753 PROTEIN"/>
    <property type="match status" value="1"/>
</dbReference>
<dbReference type="EMBL" id="CDHN01000002">
    <property type="protein sequence ID" value="CEJ85895.1"/>
    <property type="molecule type" value="Genomic_DNA"/>
</dbReference>
<evidence type="ECO:0000313" key="7">
    <source>
        <dbReference type="Proteomes" id="UP000039046"/>
    </source>
</evidence>
<reference evidence="6 7" key="1">
    <citation type="journal article" date="2015" name="Genome Announc.">
        <title>Draft Genome Sequence and Gene Annotation of the Entomopathogenic Fungus Verticillium hemipterigenum.</title>
        <authorList>
            <person name="Horn F."/>
            <person name="Habel A."/>
            <person name="Scharf D.H."/>
            <person name="Dworschak J."/>
            <person name="Brakhage A.A."/>
            <person name="Guthke R."/>
            <person name="Hertweck C."/>
            <person name="Linde J."/>
        </authorList>
    </citation>
    <scope>NUCLEOTIDE SEQUENCE [LARGE SCALE GENOMIC DNA]</scope>
</reference>
<dbReference type="HOGENOM" id="CLU_110778_0_2_1"/>
<evidence type="ECO:0000256" key="1">
    <source>
        <dbReference type="ARBA" id="ARBA00004370"/>
    </source>
</evidence>
<comment type="subcellular location">
    <subcellularLocation>
        <location evidence="1">Membrane</location>
    </subcellularLocation>
</comment>
<keyword evidence="4 5" id="KW-0472">Membrane</keyword>
<evidence type="ECO:0000256" key="2">
    <source>
        <dbReference type="ARBA" id="ARBA00022692"/>
    </source>
</evidence>
<feature type="transmembrane region" description="Helical" evidence="5">
    <location>
        <begin position="110"/>
        <end position="129"/>
    </location>
</feature>
<feature type="transmembrane region" description="Helical" evidence="5">
    <location>
        <begin position="86"/>
        <end position="104"/>
    </location>
</feature>
<dbReference type="Pfam" id="PF01124">
    <property type="entry name" value="MAPEG"/>
    <property type="match status" value="1"/>
</dbReference>
<dbReference type="OrthoDB" id="2122304at2759"/>
<proteinExistence type="predicted"/>
<dbReference type="GO" id="GO:0016020">
    <property type="term" value="C:membrane"/>
    <property type="evidence" value="ECO:0007669"/>
    <property type="project" value="UniProtKB-SubCell"/>
</dbReference>
<keyword evidence="7" id="KW-1185">Reference proteome</keyword>
<dbReference type="PANTHER" id="PTHR35371">
    <property type="entry name" value="INNER MEMBRANE PROTEIN"/>
    <property type="match status" value="1"/>
</dbReference>
<sequence length="161" mass="17841">MDLAKALLSGNANYAIASLPLTLFLSALPHWYTIYLAESNKVQGGWTNENPRAFVARLNAKAASGKKLSDLESMILRGQSAQQNGFEWWAVWAVAAALGTWAKIPQDQMFRYTAIHVVSRAIYSYLYVVTSSRKGSYLRTLVFQVSIYPAVAIFFKAALAL</sequence>
<organism evidence="6 7">
    <name type="scientific">[Torrubiella] hemipterigena</name>
    <dbReference type="NCBI Taxonomy" id="1531966"/>
    <lineage>
        <taxon>Eukaryota</taxon>
        <taxon>Fungi</taxon>
        <taxon>Dikarya</taxon>
        <taxon>Ascomycota</taxon>
        <taxon>Pezizomycotina</taxon>
        <taxon>Sordariomycetes</taxon>
        <taxon>Hypocreomycetidae</taxon>
        <taxon>Hypocreales</taxon>
        <taxon>Clavicipitaceae</taxon>
        <taxon>Clavicipitaceae incertae sedis</taxon>
        <taxon>'Torrubiella' clade</taxon>
    </lineage>
</organism>
<evidence type="ECO:0000256" key="4">
    <source>
        <dbReference type="ARBA" id="ARBA00023136"/>
    </source>
</evidence>
<accession>A0A0A1TEX4</accession>
<dbReference type="Gene3D" id="1.20.120.550">
    <property type="entry name" value="Membrane associated eicosanoid/glutathione metabolism-like domain"/>
    <property type="match status" value="1"/>
</dbReference>
<evidence type="ECO:0000256" key="5">
    <source>
        <dbReference type="SAM" id="Phobius"/>
    </source>
</evidence>
<evidence type="ECO:0008006" key="8">
    <source>
        <dbReference type="Google" id="ProtNLM"/>
    </source>
</evidence>
<keyword evidence="2 5" id="KW-0812">Transmembrane</keyword>
<dbReference type="InterPro" id="IPR023352">
    <property type="entry name" value="MAPEG-like_dom_sf"/>
</dbReference>
<dbReference type="AlphaFoldDB" id="A0A0A1TEX4"/>
<feature type="transmembrane region" description="Helical" evidence="5">
    <location>
        <begin position="12"/>
        <end position="32"/>
    </location>
</feature>
<feature type="transmembrane region" description="Helical" evidence="5">
    <location>
        <begin position="141"/>
        <end position="159"/>
    </location>
</feature>
<evidence type="ECO:0000313" key="6">
    <source>
        <dbReference type="EMBL" id="CEJ85895.1"/>
    </source>
</evidence>
<keyword evidence="3 5" id="KW-1133">Transmembrane helix</keyword>
<protein>
    <recommendedName>
        <fullName evidence="8">Membrane-associated, eicosanoid/glutathione metabolism (MAPEG) protein</fullName>
    </recommendedName>
</protein>